<gene>
    <name evidence="3" type="ORF">SAMN04488108_0058</name>
</gene>
<dbReference type="EMBL" id="FRXN01000001">
    <property type="protein sequence ID" value="SHO59422.1"/>
    <property type="molecule type" value="Genomic_DNA"/>
</dbReference>
<proteinExistence type="predicted"/>
<dbReference type="NCBIfam" id="NF007640">
    <property type="entry name" value="PRK10307.1"/>
    <property type="match status" value="1"/>
</dbReference>
<keyword evidence="3" id="KW-0808">Transferase</keyword>
<dbReference type="InterPro" id="IPR001296">
    <property type="entry name" value="Glyco_trans_1"/>
</dbReference>
<dbReference type="Gene3D" id="3.40.50.2000">
    <property type="entry name" value="Glycogen Phosphorylase B"/>
    <property type="match status" value="2"/>
</dbReference>
<dbReference type="Proteomes" id="UP000184609">
    <property type="component" value="Unassembled WGS sequence"/>
</dbReference>
<dbReference type="PANTHER" id="PTHR45947">
    <property type="entry name" value="SULFOQUINOVOSYL TRANSFERASE SQD2"/>
    <property type="match status" value="1"/>
</dbReference>
<dbReference type="InterPro" id="IPR028098">
    <property type="entry name" value="Glyco_trans_4-like_N"/>
</dbReference>
<dbReference type="PANTHER" id="PTHR45947:SF3">
    <property type="entry name" value="SULFOQUINOVOSYL TRANSFERASE SQD2"/>
    <property type="match status" value="1"/>
</dbReference>
<dbReference type="AlphaFoldDB" id="A0A1M7Z3L5"/>
<evidence type="ECO:0000259" key="2">
    <source>
        <dbReference type="Pfam" id="PF13579"/>
    </source>
</evidence>
<keyword evidence="4" id="KW-1185">Reference proteome</keyword>
<reference evidence="4" key="1">
    <citation type="submission" date="2016-12" db="EMBL/GenBank/DDBJ databases">
        <authorList>
            <person name="Varghese N."/>
            <person name="Submissions S."/>
        </authorList>
    </citation>
    <scope>NUCLEOTIDE SEQUENCE [LARGE SCALE GENOMIC DNA]</scope>
    <source>
        <strain evidence="4">DSM 25035</strain>
    </source>
</reference>
<dbReference type="InterPro" id="IPR050194">
    <property type="entry name" value="Glycosyltransferase_grp1"/>
</dbReference>
<name>A0A1M7Z3L5_9BACT</name>
<organism evidence="3 4">
    <name type="scientific">Algoriphagus zhangzhouensis</name>
    <dbReference type="NCBI Taxonomy" id="1073327"/>
    <lineage>
        <taxon>Bacteria</taxon>
        <taxon>Pseudomonadati</taxon>
        <taxon>Bacteroidota</taxon>
        <taxon>Cytophagia</taxon>
        <taxon>Cytophagales</taxon>
        <taxon>Cyclobacteriaceae</taxon>
        <taxon>Algoriphagus</taxon>
    </lineage>
</organism>
<sequence>MRILVFGINSAPDLTGIGKYTGEMNAFLAENGNEVTMVTAHPYYPEWTYHPDYPKYFWKTEKKDGVKVFRCPLYVPTNPTAAKKILHECTFLISSIPVWLKLLFSKKYDYVLSINPPFHLTVFPLFYKWIRGGKLISHIQDLQVDVVNDMGMIKNKGFLKAMFGVERFFLKQSDWVSTISLGMERKIASKGVEESKQIMFPNWVDTDFIKPIKKQSSLRSNFGISNQDKVVLYSGNLGEKQGLELILEVADRFKEESNIKFLIFGSGGAKERLEAMKEEMGLENVMFFPLQAYEDLPKLLAVADLHLVLQKKEASDLVMPSKLTGILSAGGLAVITAVPETTLYEVVSDNKMGILVEPGCADALYNGIEDGLNKVGSEQLKSNARFYAEKYLAKDAVLGAFERKLKEELKS</sequence>
<dbReference type="OrthoDB" id="9811902at2"/>
<feature type="domain" description="Glycosyltransferase subfamily 4-like N-terminal" evidence="2">
    <location>
        <begin position="15"/>
        <end position="203"/>
    </location>
</feature>
<evidence type="ECO:0000313" key="4">
    <source>
        <dbReference type="Proteomes" id="UP000184609"/>
    </source>
</evidence>
<accession>A0A1M7Z3L5</accession>
<dbReference type="SUPFAM" id="SSF53756">
    <property type="entry name" value="UDP-Glycosyltransferase/glycogen phosphorylase"/>
    <property type="match status" value="1"/>
</dbReference>
<dbReference type="RefSeq" id="WP_073569760.1">
    <property type="nucleotide sequence ID" value="NZ_FRXN01000001.1"/>
</dbReference>
<dbReference type="Pfam" id="PF00534">
    <property type="entry name" value="Glycos_transf_1"/>
    <property type="match status" value="1"/>
</dbReference>
<evidence type="ECO:0000313" key="3">
    <source>
        <dbReference type="EMBL" id="SHO59422.1"/>
    </source>
</evidence>
<dbReference type="GO" id="GO:0016758">
    <property type="term" value="F:hexosyltransferase activity"/>
    <property type="evidence" value="ECO:0007669"/>
    <property type="project" value="TreeGrafter"/>
</dbReference>
<dbReference type="Pfam" id="PF13579">
    <property type="entry name" value="Glyco_trans_4_4"/>
    <property type="match status" value="1"/>
</dbReference>
<dbReference type="STRING" id="1073327.SAMN04488108_0058"/>
<evidence type="ECO:0000259" key="1">
    <source>
        <dbReference type="Pfam" id="PF00534"/>
    </source>
</evidence>
<feature type="domain" description="Glycosyl transferase family 1" evidence="1">
    <location>
        <begin position="218"/>
        <end position="375"/>
    </location>
</feature>
<dbReference type="CDD" id="cd03794">
    <property type="entry name" value="GT4_WbuB-like"/>
    <property type="match status" value="1"/>
</dbReference>
<protein>
    <submittedName>
        <fullName evidence="3">Colanic acid biosynthesis glycosyl transferase WcaI</fullName>
    </submittedName>
</protein>